<comment type="similarity">
    <text evidence="1">Belongs to the transposase 8 family.</text>
</comment>
<organism evidence="3 4">
    <name type="scientific">Psychrobacter piechaudii</name>
    <dbReference type="NCBI Taxonomy" id="1945521"/>
    <lineage>
        <taxon>Bacteria</taxon>
        <taxon>Pseudomonadati</taxon>
        <taxon>Pseudomonadota</taxon>
        <taxon>Gammaproteobacteria</taxon>
        <taxon>Moraxellales</taxon>
        <taxon>Moraxellaceae</taxon>
        <taxon>Psychrobacter</taxon>
    </lineage>
</organism>
<evidence type="ECO:0000256" key="2">
    <source>
        <dbReference type="SAM" id="Coils"/>
    </source>
</evidence>
<dbReference type="PANTHER" id="PTHR33215">
    <property type="entry name" value="PROTEIN DISTAL ANTENNA"/>
    <property type="match status" value="1"/>
</dbReference>
<dbReference type="SUPFAM" id="SSF46689">
    <property type="entry name" value="Homeodomain-like"/>
    <property type="match status" value="1"/>
</dbReference>
<evidence type="ECO:0000313" key="4">
    <source>
        <dbReference type="Proteomes" id="UP000188357"/>
    </source>
</evidence>
<feature type="coiled-coil region" evidence="2">
    <location>
        <begin position="63"/>
        <end position="90"/>
    </location>
</feature>
<keyword evidence="4" id="KW-1185">Reference proteome</keyword>
<name>A0A1R4GFG9_9GAMM</name>
<proteinExistence type="inferred from homology"/>
<dbReference type="RefSeq" id="WP_077450225.1">
    <property type="nucleotide sequence ID" value="NZ_FUGE01000060.1"/>
</dbReference>
<gene>
    <name evidence="3" type="ORF">A1232T_00376</name>
</gene>
<accession>A0A1R4GFG9</accession>
<dbReference type="PANTHER" id="PTHR33215:SF12">
    <property type="entry name" value="TRANSPOSASE INSN FOR INSERTION SEQUENCE ELEMENT IS911A-RELATED"/>
    <property type="match status" value="1"/>
</dbReference>
<dbReference type="STRING" id="1945521.A1232T_00376"/>
<evidence type="ECO:0000313" key="3">
    <source>
        <dbReference type="EMBL" id="SJM66916.1"/>
    </source>
</evidence>
<dbReference type="AlphaFoldDB" id="A0A1R4GFG9"/>
<dbReference type="Gene3D" id="1.10.10.60">
    <property type="entry name" value="Homeodomain-like"/>
    <property type="match status" value="1"/>
</dbReference>
<dbReference type="InterPro" id="IPR002514">
    <property type="entry name" value="Transposase_8"/>
</dbReference>
<dbReference type="GO" id="GO:0003677">
    <property type="term" value="F:DNA binding"/>
    <property type="evidence" value="ECO:0007669"/>
    <property type="project" value="InterPro"/>
</dbReference>
<dbReference type="InterPro" id="IPR051839">
    <property type="entry name" value="RD_transcriptional_regulator"/>
</dbReference>
<dbReference type="EMBL" id="FUGE01000060">
    <property type="protein sequence ID" value="SJM66916.1"/>
    <property type="molecule type" value="Genomic_DNA"/>
</dbReference>
<dbReference type="Pfam" id="PF01527">
    <property type="entry name" value="HTH_Tnp_1"/>
    <property type="match status" value="1"/>
</dbReference>
<dbReference type="InterPro" id="IPR009057">
    <property type="entry name" value="Homeodomain-like_sf"/>
</dbReference>
<dbReference type="GO" id="GO:0006313">
    <property type="term" value="P:DNA transposition"/>
    <property type="evidence" value="ECO:0007669"/>
    <property type="project" value="InterPro"/>
</dbReference>
<protein>
    <submittedName>
        <fullName evidence="3">Transposase</fullName>
    </submittedName>
</protein>
<dbReference type="GO" id="GO:0004803">
    <property type="term" value="F:transposase activity"/>
    <property type="evidence" value="ECO:0007669"/>
    <property type="project" value="InterPro"/>
</dbReference>
<evidence type="ECO:0000256" key="1">
    <source>
        <dbReference type="ARBA" id="ARBA00009964"/>
    </source>
</evidence>
<dbReference type="OrthoDB" id="9810995at2"/>
<keyword evidence="2" id="KW-0175">Coiled coil</keyword>
<sequence>MTNNRGRYSNEFKLEAIKLIEEQGRQISEVANSLGISNKTLEKWVYKYRKEQQGIMPTEGKALTPELRRIQELEKQVKQLKMERDILKKASALLAQDNLNVYR</sequence>
<dbReference type="Proteomes" id="UP000188357">
    <property type="component" value="Unassembled WGS sequence"/>
</dbReference>
<reference evidence="3 4" key="1">
    <citation type="submission" date="2017-02" db="EMBL/GenBank/DDBJ databases">
        <authorList>
            <person name="Peterson S.W."/>
        </authorList>
    </citation>
    <scope>NUCLEOTIDE SEQUENCE [LARGE SCALE GENOMIC DNA]</scope>
    <source>
        <strain evidence="3">Psychrobacter_piechaudii</strain>
    </source>
</reference>